<evidence type="ECO:0000256" key="3">
    <source>
        <dbReference type="ARBA" id="ARBA00013882"/>
    </source>
</evidence>
<evidence type="ECO:0000313" key="10">
    <source>
        <dbReference type="EMBL" id="QSR87448.1"/>
    </source>
</evidence>
<gene>
    <name evidence="10" type="ORF">EM20IM_03735</name>
</gene>
<evidence type="ECO:0000259" key="9">
    <source>
        <dbReference type="Pfam" id="PF18085"/>
    </source>
</evidence>
<keyword evidence="5" id="KW-0547">Nucleotide-binding</keyword>
<dbReference type="InterPro" id="IPR040999">
    <property type="entry name" value="Mak_N_cap"/>
</dbReference>
<keyword evidence="11" id="KW-1185">Reference proteome</keyword>
<evidence type="ECO:0000256" key="5">
    <source>
        <dbReference type="ARBA" id="ARBA00022741"/>
    </source>
</evidence>
<feature type="domain" description="Maltokinase N-terminal cap" evidence="9">
    <location>
        <begin position="22"/>
        <end position="85"/>
    </location>
</feature>
<dbReference type="InterPro" id="IPR011009">
    <property type="entry name" value="Kinase-like_dom_sf"/>
</dbReference>
<evidence type="ECO:0000313" key="11">
    <source>
        <dbReference type="Proteomes" id="UP000663088"/>
    </source>
</evidence>
<dbReference type="Pfam" id="PF18085">
    <property type="entry name" value="Mak_N_cap"/>
    <property type="match status" value="1"/>
</dbReference>
<comment type="catalytic activity">
    <reaction evidence="8">
        <text>D-maltose + ATP = alpha-maltose 1-phosphate + ADP + H(+)</text>
        <dbReference type="Rhea" id="RHEA:31915"/>
        <dbReference type="ChEBI" id="CHEBI:15378"/>
        <dbReference type="ChEBI" id="CHEBI:17306"/>
        <dbReference type="ChEBI" id="CHEBI:30616"/>
        <dbReference type="ChEBI" id="CHEBI:63576"/>
        <dbReference type="ChEBI" id="CHEBI:456216"/>
        <dbReference type="EC" id="2.7.1.175"/>
    </reaction>
</comment>
<evidence type="ECO:0000256" key="6">
    <source>
        <dbReference type="ARBA" id="ARBA00022840"/>
    </source>
</evidence>
<evidence type="ECO:0000256" key="7">
    <source>
        <dbReference type="ARBA" id="ARBA00031251"/>
    </source>
</evidence>
<sequence>MGSFFWLTPPEREAFTEALRVYLPRCRWFASKSKSITKVDVEEEFCLDHPSAAFSILLVRVYYDDGLHELYSLPLEKTSSTEVGNEERLYFDEHSSFSYREATARAELGQLLFELIVKGREVQGGKGKMQGYGSPFLLSLDRNALSRLQGQFLAADQSNSAYILGQAFFLKLYRKLEPGENPETEILSFLTERSSFIHVPAYRGKIEARIEGLPYTLGLLSSYVPSQENGWKKAQEAFSRFIREARLQQNDETSASGFSAMVGGAYFGPDASLIGERTAGLHLALSRAQGIPSFEPQPLEKEDLYFLYEESIDIMKEKWTNAPSNPWFNAWLSQQNLSFGSLTERVRKRLEEKISALEEGCVHKIRIHGDYHLGQLLWTGSDYLVIDFEGEPNRAMARRKIKWPGLRDVAGMLRSFHYVAYSFAEGKEREDFFLKRLAELWYSEVSKNFLDAYRRITRGSILLPTEEKNFRLLLDFFLLEKAVYEVGYELGSRPSWVGIPLSALLELIR</sequence>
<dbReference type="RefSeq" id="WP_206847895.1">
    <property type="nucleotide sequence ID" value="NZ_CP065956.1"/>
</dbReference>
<dbReference type="SUPFAM" id="SSF56112">
    <property type="entry name" value="Protein kinase-like (PK-like)"/>
    <property type="match status" value="1"/>
</dbReference>
<keyword evidence="6" id="KW-0067">ATP-binding</keyword>
<dbReference type="EMBL" id="CP065956">
    <property type="protein sequence ID" value="QSR87448.1"/>
    <property type="molecule type" value="Genomic_DNA"/>
</dbReference>
<organism evidence="10 11">
    <name type="scientific">Candidatus Methylacidiphilum infernorum</name>
    <dbReference type="NCBI Taxonomy" id="511746"/>
    <lineage>
        <taxon>Bacteria</taxon>
        <taxon>Pseudomonadati</taxon>
        <taxon>Verrucomicrobiota</taxon>
        <taxon>Methylacidiphilae</taxon>
        <taxon>Methylacidiphilales</taxon>
        <taxon>Methylacidiphilaceae</taxon>
        <taxon>Methylacidiphilum (ex Ratnadevi et al. 2023)</taxon>
    </lineage>
</organism>
<dbReference type="EC" id="2.7.1.175" evidence="2"/>
<evidence type="ECO:0000256" key="1">
    <source>
        <dbReference type="ARBA" id="ARBA00006219"/>
    </source>
</evidence>
<protein>
    <recommendedName>
        <fullName evidence="3">Maltokinase</fullName>
        <ecNumber evidence="2">2.7.1.175</ecNumber>
    </recommendedName>
    <alternativeName>
        <fullName evidence="7">Maltose-1-phosphate synthase</fullName>
    </alternativeName>
</protein>
<evidence type="ECO:0000256" key="8">
    <source>
        <dbReference type="ARBA" id="ARBA00049067"/>
    </source>
</evidence>
<evidence type="ECO:0000256" key="4">
    <source>
        <dbReference type="ARBA" id="ARBA00022679"/>
    </source>
</evidence>
<dbReference type="Gene3D" id="3.90.1200.10">
    <property type="match status" value="1"/>
</dbReference>
<keyword evidence="4" id="KW-0808">Transferase</keyword>
<evidence type="ECO:0000256" key="2">
    <source>
        <dbReference type="ARBA" id="ARBA00011962"/>
    </source>
</evidence>
<reference evidence="10 11" key="1">
    <citation type="submission" date="2020-12" db="EMBL/GenBank/DDBJ databases">
        <authorList>
            <person name="Awala S.I."/>
            <person name="Gwak J.-H."/>
            <person name="Kim S.-J."/>
            <person name="Rhee S.-K."/>
        </authorList>
    </citation>
    <scope>NUCLEOTIDE SEQUENCE [LARGE SCALE GENOMIC DNA]</scope>
    <source>
        <strain evidence="10 11">IT5</strain>
    </source>
</reference>
<name>A0ABX7PXJ7_9BACT</name>
<comment type="similarity">
    <text evidence="1">Belongs to the aminoglycoside phosphotransferase family.</text>
</comment>
<accession>A0ABX7PXJ7</accession>
<dbReference type="Proteomes" id="UP000663088">
    <property type="component" value="Chromosome"/>
</dbReference>
<proteinExistence type="inferred from homology"/>